<dbReference type="AlphaFoldDB" id="A0AAN9TJX9"/>
<comment type="caution">
    <text evidence="6">The sequence shown here is derived from an EMBL/GenBank/DDBJ whole genome shotgun (WGS) entry which is preliminary data.</text>
</comment>
<feature type="chain" id="PRO_5042864119" description="Carboxylesterase type B domain-containing protein" evidence="4">
    <location>
        <begin position="27"/>
        <end position="168"/>
    </location>
</feature>
<keyword evidence="2 4" id="KW-0732">Signal</keyword>
<dbReference type="InterPro" id="IPR029058">
    <property type="entry name" value="AB_hydrolase_fold"/>
</dbReference>
<dbReference type="FunFam" id="3.40.50.1820:FF:000379">
    <property type="entry name" value="Neuroligin 1"/>
    <property type="match status" value="1"/>
</dbReference>
<keyword evidence="7" id="KW-1185">Reference proteome</keyword>
<accession>A0AAN9TJX9</accession>
<feature type="domain" description="Carboxylesterase type B" evidence="5">
    <location>
        <begin position="49"/>
        <end position="162"/>
    </location>
</feature>
<dbReference type="InterPro" id="IPR019819">
    <property type="entry name" value="Carboxylesterase_B_CS"/>
</dbReference>
<dbReference type="EMBL" id="JBBCAQ010000020">
    <property type="protein sequence ID" value="KAK7592982.1"/>
    <property type="molecule type" value="Genomic_DNA"/>
</dbReference>
<comment type="similarity">
    <text evidence="1">Belongs to the type-B carboxylesterase/lipase family.</text>
</comment>
<evidence type="ECO:0000256" key="4">
    <source>
        <dbReference type="SAM" id="SignalP"/>
    </source>
</evidence>
<sequence length="168" mass="18465">MAAVARAPRMRTCFAFFWWSAWLTLCGGPADRSWGPGQGGASASAIITRVVRTKYGDLTGTIVTPSGRFLDAVEVYRGVPYAAPPVGTLRFMPPVSGALWTGVKMADRFAPVCPQKLPDVDDEEAAVRRMSKGRVEFLKRLLPYLRNQSEDCLYLNIYAPTQGKIHAI</sequence>
<evidence type="ECO:0000256" key="2">
    <source>
        <dbReference type="ARBA" id="ARBA00022729"/>
    </source>
</evidence>
<dbReference type="InterPro" id="IPR051093">
    <property type="entry name" value="Neuroligin/BSAL"/>
</dbReference>
<evidence type="ECO:0000313" key="6">
    <source>
        <dbReference type="EMBL" id="KAK7592982.1"/>
    </source>
</evidence>
<keyword evidence="3" id="KW-0325">Glycoprotein</keyword>
<dbReference type="Pfam" id="PF00135">
    <property type="entry name" value="COesterase"/>
    <property type="match status" value="1"/>
</dbReference>
<protein>
    <recommendedName>
        <fullName evidence="5">Carboxylesterase type B domain-containing protein</fullName>
    </recommendedName>
</protein>
<reference evidence="6 7" key="1">
    <citation type="submission" date="2024-03" db="EMBL/GenBank/DDBJ databases">
        <title>Adaptation during the transition from Ophiocordyceps entomopathogen to insect associate is accompanied by gene loss and intensified selection.</title>
        <authorList>
            <person name="Ward C.M."/>
            <person name="Onetto C.A."/>
            <person name="Borneman A.R."/>
        </authorList>
    </citation>
    <scope>NUCLEOTIDE SEQUENCE [LARGE SCALE GENOMIC DNA]</scope>
    <source>
        <strain evidence="6">AWRI1</strain>
        <tissue evidence="6">Single Adult Female</tissue>
    </source>
</reference>
<feature type="signal peptide" evidence="4">
    <location>
        <begin position="1"/>
        <end position="26"/>
    </location>
</feature>
<gene>
    <name evidence="6" type="ORF">V9T40_007734</name>
</gene>
<dbReference type="Proteomes" id="UP001367676">
    <property type="component" value="Unassembled WGS sequence"/>
</dbReference>
<proteinExistence type="inferred from homology"/>
<dbReference type="Gene3D" id="3.40.50.1820">
    <property type="entry name" value="alpha/beta hydrolase"/>
    <property type="match status" value="1"/>
</dbReference>
<name>A0AAN9TJX9_9HEMI</name>
<organism evidence="6 7">
    <name type="scientific">Parthenolecanium corni</name>
    <dbReference type="NCBI Taxonomy" id="536013"/>
    <lineage>
        <taxon>Eukaryota</taxon>
        <taxon>Metazoa</taxon>
        <taxon>Ecdysozoa</taxon>
        <taxon>Arthropoda</taxon>
        <taxon>Hexapoda</taxon>
        <taxon>Insecta</taxon>
        <taxon>Pterygota</taxon>
        <taxon>Neoptera</taxon>
        <taxon>Paraneoptera</taxon>
        <taxon>Hemiptera</taxon>
        <taxon>Sternorrhyncha</taxon>
        <taxon>Coccoidea</taxon>
        <taxon>Coccidae</taxon>
        <taxon>Parthenolecanium</taxon>
    </lineage>
</organism>
<evidence type="ECO:0000256" key="3">
    <source>
        <dbReference type="ARBA" id="ARBA00023180"/>
    </source>
</evidence>
<dbReference type="PROSITE" id="PS00941">
    <property type="entry name" value="CARBOXYLESTERASE_B_2"/>
    <property type="match status" value="1"/>
</dbReference>
<evidence type="ECO:0000259" key="5">
    <source>
        <dbReference type="Pfam" id="PF00135"/>
    </source>
</evidence>
<evidence type="ECO:0000313" key="7">
    <source>
        <dbReference type="Proteomes" id="UP001367676"/>
    </source>
</evidence>
<evidence type="ECO:0000256" key="1">
    <source>
        <dbReference type="ARBA" id="ARBA00005964"/>
    </source>
</evidence>
<dbReference type="SUPFAM" id="SSF53474">
    <property type="entry name" value="alpha/beta-Hydrolases"/>
    <property type="match status" value="1"/>
</dbReference>
<dbReference type="InterPro" id="IPR002018">
    <property type="entry name" value="CarbesteraseB"/>
</dbReference>
<dbReference type="PANTHER" id="PTHR43903">
    <property type="entry name" value="NEUROLIGIN"/>
    <property type="match status" value="1"/>
</dbReference>